<evidence type="ECO:0000259" key="11">
    <source>
        <dbReference type="Pfam" id="PF21478"/>
    </source>
</evidence>
<dbReference type="InterPro" id="IPR020581">
    <property type="entry name" value="GDC_P"/>
</dbReference>
<accession>A0A918SIM9</accession>
<dbReference type="HAMAP" id="MF_00711">
    <property type="entry name" value="GcvP"/>
    <property type="match status" value="1"/>
</dbReference>
<feature type="domain" description="Glycine cleavage system P-protein N-terminal" evidence="10">
    <location>
        <begin position="448"/>
        <end position="729"/>
    </location>
</feature>
<comment type="subunit">
    <text evidence="4 8">The glycine cleavage system is composed of four proteins: P, T, L and H.</text>
</comment>
<evidence type="ECO:0000313" key="12">
    <source>
        <dbReference type="EMBL" id="GHA40759.1"/>
    </source>
</evidence>
<dbReference type="Pfam" id="PF21478">
    <property type="entry name" value="GcvP2_C"/>
    <property type="match status" value="1"/>
</dbReference>
<feature type="domain" description="Glycine cleavage system P-protein N-terminal" evidence="10">
    <location>
        <begin position="9"/>
        <end position="435"/>
    </location>
</feature>
<dbReference type="GO" id="GO:0019464">
    <property type="term" value="P:glycine decarboxylation via glycine cleavage system"/>
    <property type="evidence" value="ECO:0007669"/>
    <property type="project" value="UniProtKB-UniRule"/>
</dbReference>
<comment type="caution">
    <text evidence="12">The sequence shown here is derived from an EMBL/GenBank/DDBJ whole genome shotgun (WGS) entry which is preliminary data.</text>
</comment>
<dbReference type="FunFam" id="3.40.640.10:FF:000005">
    <property type="entry name" value="Glycine dehydrogenase (decarboxylating), mitochondrial"/>
    <property type="match status" value="1"/>
</dbReference>
<dbReference type="GO" id="GO:0016594">
    <property type="term" value="F:glycine binding"/>
    <property type="evidence" value="ECO:0007669"/>
    <property type="project" value="TreeGrafter"/>
</dbReference>
<gene>
    <name evidence="8 12" type="primary">gcvP</name>
    <name evidence="12" type="ORF">GCM10007103_22630</name>
</gene>
<dbReference type="Proteomes" id="UP000610456">
    <property type="component" value="Unassembled WGS sequence"/>
</dbReference>
<dbReference type="AlphaFoldDB" id="A0A918SIM9"/>
<dbReference type="NCBIfam" id="TIGR00461">
    <property type="entry name" value="gcvP"/>
    <property type="match status" value="1"/>
</dbReference>
<keyword evidence="6 8" id="KW-0560">Oxidoreductase</keyword>
<evidence type="ECO:0000256" key="9">
    <source>
        <dbReference type="PIRSR" id="PIRSR603437-50"/>
    </source>
</evidence>
<evidence type="ECO:0000256" key="6">
    <source>
        <dbReference type="ARBA" id="ARBA00023002"/>
    </source>
</evidence>
<proteinExistence type="inferred from homology"/>
<dbReference type="NCBIfam" id="NF003346">
    <property type="entry name" value="PRK04366.1"/>
    <property type="match status" value="1"/>
</dbReference>
<evidence type="ECO:0000256" key="8">
    <source>
        <dbReference type="HAMAP-Rule" id="MF_00711"/>
    </source>
</evidence>
<sequence>MNTNSFSLRHIGPKENDLQDMLKAVGADSLDQLIYETLPDDIRLKKDLDLAPAMSENEYITHSISLAAKNKIFKSYIGLGYHESITPPVIQRNILENPGWYTAYTPYQAEIAQGRLEALINFQTVVADLTGMELANASLLDEATAAGEAMSLLYSVRSRDQKKNEVNKFFVSEEVLPQTIDVLKSRALPLDIELVIGDHEKFDFSDKFFGAFLQYPGKLGQIFNYADFVSKAKNAEIKVAVAADILSLVKLQAPGEFGVDVVVGTTQRFGIPLGYGGPHAAYFATREEYKRSIPGRIIGATKDMDGNVALRMALQTREQHIKRDKATSNICTAQVLLAVMAGMYAVYHGPKGLEFIATKVHKSAVTVAEELEKLGFSQLNSAYFDTILLKADAAKVKAVAERNEVNFYYPSSETVAISLNEPTNLDNIHTVIAIFAEVAEKEAKKVSALTEANRIPEAVARKTAFLQNEVFNSYHSETELMRYIKKLERKDLSLNHSMIALGSCTMKLNAAAEMLPISYPQWGNIHPFVPLDQAEGYQIVLKRLEKQLNEITGFAATSLQPNSGAQGELAGLMVIRAYHESRGESHRNVCLIPSSAHGTNPASAVMAGMKVVVTKASENGNIDVDDLREKAIKYKDNLAALMVTYPSTHGVFESAIKEVTQIIHNNGGQVYMDGANMNAQVGLTNPGAIGADVCHLNLHKTFAIPHGGGGPGVGPICVAPQLVPFLPGNPVIPTGGQSAIPAISAAPWGSALVCLISYAYITMLGSEGLKKATQYAILNANYIKARLEGEGQYKTLYSGERGRAAHEMILDCRPFKAKGIEITDIAKRLIDYGFHSPTVSFPVAGTLMIEPTESESKAELDRFCDALLSIKKEIEEVSEDEPNNVLKNAPHTLQMLTSDEWNLPYNREKAAYPLEYLRDNKFWPSVRRVDDAYGDRNLICTCAPIEEYM</sequence>
<comment type="similarity">
    <text evidence="3 8">Belongs to the GcvP family.</text>
</comment>
<feature type="domain" description="Glycine dehydrogenase C-terminal" evidence="11">
    <location>
        <begin position="772"/>
        <end position="891"/>
    </location>
</feature>
<dbReference type="GO" id="GO:0030170">
    <property type="term" value="F:pyridoxal phosphate binding"/>
    <property type="evidence" value="ECO:0007669"/>
    <property type="project" value="TreeGrafter"/>
</dbReference>
<comment type="catalytic activity">
    <reaction evidence="7 8">
        <text>N(6)-[(R)-lipoyl]-L-lysyl-[glycine-cleavage complex H protein] + glycine + H(+) = N(6)-[(R)-S(8)-aminomethyldihydrolipoyl]-L-lysyl-[glycine-cleavage complex H protein] + CO2</text>
        <dbReference type="Rhea" id="RHEA:24304"/>
        <dbReference type="Rhea" id="RHEA-COMP:10494"/>
        <dbReference type="Rhea" id="RHEA-COMP:10495"/>
        <dbReference type="ChEBI" id="CHEBI:15378"/>
        <dbReference type="ChEBI" id="CHEBI:16526"/>
        <dbReference type="ChEBI" id="CHEBI:57305"/>
        <dbReference type="ChEBI" id="CHEBI:83099"/>
        <dbReference type="ChEBI" id="CHEBI:83143"/>
        <dbReference type="EC" id="1.4.4.2"/>
    </reaction>
</comment>
<dbReference type="InterPro" id="IPR049315">
    <property type="entry name" value="GDC-P_N"/>
</dbReference>
<dbReference type="InterPro" id="IPR015424">
    <property type="entry name" value="PyrdxlP-dep_Trfase"/>
</dbReference>
<dbReference type="InterPro" id="IPR015422">
    <property type="entry name" value="PyrdxlP-dep_Trfase_small"/>
</dbReference>
<name>A0A918SIM9_9FLAO</name>
<evidence type="ECO:0000256" key="1">
    <source>
        <dbReference type="ARBA" id="ARBA00001933"/>
    </source>
</evidence>
<evidence type="ECO:0000256" key="3">
    <source>
        <dbReference type="ARBA" id="ARBA00010756"/>
    </source>
</evidence>
<evidence type="ECO:0000313" key="13">
    <source>
        <dbReference type="Proteomes" id="UP000610456"/>
    </source>
</evidence>
<dbReference type="PANTHER" id="PTHR11773">
    <property type="entry name" value="GLYCINE DEHYDROGENASE, DECARBOXYLATING"/>
    <property type="match status" value="1"/>
</dbReference>
<evidence type="ECO:0000256" key="7">
    <source>
        <dbReference type="ARBA" id="ARBA00049026"/>
    </source>
</evidence>
<protein>
    <recommendedName>
        <fullName evidence="8">Glycine dehydrogenase (decarboxylating)</fullName>
        <ecNumber evidence="8">1.4.4.2</ecNumber>
    </recommendedName>
    <alternativeName>
        <fullName evidence="8">Glycine cleavage system P-protein</fullName>
    </alternativeName>
    <alternativeName>
        <fullName evidence="8">Glycine decarboxylase</fullName>
    </alternativeName>
    <alternativeName>
        <fullName evidence="8">Glycine dehydrogenase (aminomethyl-transferring)</fullName>
    </alternativeName>
</protein>
<dbReference type="GO" id="GO:0005829">
    <property type="term" value="C:cytosol"/>
    <property type="evidence" value="ECO:0007669"/>
    <property type="project" value="TreeGrafter"/>
</dbReference>
<dbReference type="Pfam" id="PF02347">
    <property type="entry name" value="GDC-P"/>
    <property type="match status" value="2"/>
</dbReference>
<keyword evidence="5 8" id="KW-0663">Pyridoxal phosphate</keyword>
<comment type="function">
    <text evidence="2 8">The glycine cleavage system catalyzes the degradation of glycine. The P protein binds the alpha-amino group of glycine through its pyridoxal phosphate cofactor; CO(2) is released and the remaining methylamine moiety is then transferred to the lipoamide cofactor of the H protein.</text>
</comment>
<dbReference type="EC" id="1.4.4.2" evidence="8"/>
<dbReference type="Gene3D" id="3.90.1150.10">
    <property type="entry name" value="Aspartate Aminotransferase, domain 1"/>
    <property type="match status" value="2"/>
</dbReference>
<feature type="modified residue" description="N6-(pyridoxal phosphate)lysine" evidence="8 9">
    <location>
        <position position="700"/>
    </location>
</feature>
<dbReference type="InterPro" id="IPR049316">
    <property type="entry name" value="GDC-P_C"/>
</dbReference>
<dbReference type="InterPro" id="IPR003437">
    <property type="entry name" value="GcvP"/>
</dbReference>
<reference evidence="12" key="1">
    <citation type="journal article" date="2014" name="Int. J. Syst. Evol. Microbiol.">
        <title>Complete genome sequence of Corynebacterium casei LMG S-19264T (=DSM 44701T), isolated from a smear-ripened cheese.</title>
        <authorList>
            <consortium name="US DOE Joint Genome Institute (JGI-PGF)"/>
            <person name="Walter F."/>
            <person name="Albersmeier A."/>
            <person name="Kalinowski J."/>
            <person name="Ruckert C."/>
        </authorList>
    </citation>
    <scope>NUCLEOTIDE SEQUENCE</scope>
    <source>
        <strain evidence="12">KCTC 12719</strain>
    </source>
</reference>
<organism evidence="12 13">
    <name type="scientific">Salinimicrobium marinum</name>
    <dbReference type="NCBI Taxonomy" id="680283"/>
    <lineage>
        <taxon>Bacteria</taxon>
        <taxon>Pseudomonadati</taxon>
        <taxon>Bacteroidota</taxon>
        <taxon>Flavobacteriia</taxon>
        <taxon>Flavobacteriales</taxon>
        <taxon>Flavobacteriaceae</taxon>
        <taxon>Salinimicrobium</taxon>
    </lineage>
</organism>
<evidence type="ECO:0000256" key="5">
    <source>
        <dbReference type="ARBA" id="ARBA00022898"/>
    </source>
</evidence>
<dbReference type="SUPFAM" id="SSF53383">
    <property type="entry name" value="PLP-dependent transferases"/>
    <property type="match status" value="2"/>
</dbReference>
<dbReference type="PANTHER" id="PTHR11773:SF1">
    <property type="entry name" value="GLYCINE DEHYDROGENASE (DECARBOXYLATING), MITOCHONDRIAL"/>
    <property type="match status" value="1"/>
</dbReference>
<dbReference type="RefSeq" id="WP_189604873.1">
    <property type="nucleotide sequence ID" value="NZ_BMXB01000009.1"/>
</dbReference>
<dbReference type="CDD" id="cd00613">
    <property type="entry name" value="GDC-P"/>
    <property type="match status" value="2"/>
</dbReference>
<keyword evidence="13" id="KW-1185">Reference proteome</keyword>
<evidence type="ECO:0000259" key="10">
    <source>
        <dbReference type="Pfam" id="PF02347"/>
    </source>
</evidence>
<evidence type="ECO:0000256" key="2">
    <source>
        <dbReference type="ARBA" id="ARBA00003788"/>
    </source>
</evidence>
<dbReference type="InterPro" id="IPR015421">
    <property type="entry name" value="PyrdxlP-dep_Trfase_major"/>
</dbReference>
<comment type="cofactor">
    <cofactor evidence="1 8 9">
        <name>pyridoxal 5'-phosphate</name>
        <dbReference type="ChEBI" id="CHEBI:597326"/>
    </cofactor>
</comment>
<dbReference type="Gene3D" id="3.40.640.10">
    <property type="entry name" value="Type I PLP-dependent aspartate aminotransferase-like (Major domain)"/>
    <property type="match status" value="2"/>
</dbReference>
<reference evidence="12" key="2">
    <citation type="submission" date="2020-09" db="EMBL/GenBank/DDBJ databases">
        <authorList>
            <person name="Sun Q."/>
            <person name="Kim S."/>
        </authorList>
    </citation>
    <scope>NUCLEOTIDE SEQUENCE</scope>
    <source>
        <strain evidence="12">KCTC 12719</strain>
    </source>
</reference>
<evidence type="ECO:0000256" key="4">
    <source>
        <dbReference type="ARBA" id="ARBA00011690"/>
    </source>
</evidence>
<dbReference type="GO" id="GO:0005960">
    <property type="term" value="C:glycine cleavage complex"/>
    <property type="evidence" value="ECO:0007669"/>
    <property type="project" value="TreeGrafter"/>
</dbReference>
<dbReference type="FunFam" id="3.40.640.10:FF:000007">
    <property type="entry name" value="glycine dehydrogenase (Decarboxylating), mitochondrial"/>
    <property type="match status" value="1"/>
</dbReference>
<dbReference type="GO" id="GO:0004375">
    <property type="term" value="F:glycine dehydrogenase (decarboxylating) activity"/>
    <property type="evidence" value="ECO:0007669"/>
    <property type="project" value="UniProtKB-EC"/>
</dbReference>
<dbReference type="EMBL" id="BMXB01000009">
    <property type="protein sequence ID" value="GHA40759.1"/>
    <property type="molecule type" value="Genomic_DNA"/>
</dbReference>